<evidence type="ECO:0000256" key="1">
    <source>
        <dbReference type="ARBA" id="ARBA00034120"/>
    </source>
</evidence>
<name>A0A1C3J1G0_9VIBR</name>
<dbReference type="InterPro" id="IPR051083">
    <property type="entry name" value="GrpII_Intron_Splice-Mob/Def"/>
</dbReference>
<dbReference type="InterPro" id="IPR043502">
    <property type="entry name" value="DNA/RNA_pol_sf"/>
</dbReference>
<dbReference type="InterPro" id="IPR000477">
    <property type="entry name" value="RT_dom"/>
</dbReference>
<evidence type="ECO:0000313" key="3">
    <source>
        <dbReference type="EMBL" id="SBS67502.1"/>
    </source>
</evidence>
<dbReference type="Pfam" id="PF00078">
    <property type="entry name" value="RVT_1"/>
    <property type="match status" value="1"/>
</dbReference>
<dbReference type="AlphaFoldDB" id="A0A1C3J1G0"/>
<feature type="domain" description="Reverse transcriptase" evidence="2">
    <location>
        <begin position="1"/>
        <end position="328"/>
    </location>
</feature>
<dbReference type="GO" id="GO:0003964">
    <property type="term" value="F:RNA-directed DNA polymerase activity"/>
    <property type="evidence" value="ECO:0007669"/>
    <property type="project" value="UniProtKB-KW"/>
</dbReference>
<dbReference type="PROSITE" id="PS50878">
    <property type="entry name" value="RT_POL"/>
    <property type="match status" value="1"/>
</dbReference>
<dbReference type="GeneID" id="94235522"/>
<dbReference type="CDD" id="cd01651">
    <property type="entry name" value="RT_G2_intron"/>
    <property type="match status" value="1"/>
</dbReference>
<proteinExistence type="inferred from homology"/>
<evidence type="ECO:0000313" key="4">
    <source>
        <dbReference type="Proteomes" id="UP000092876"/>
    </source>
</evidence>
<dbReference type="Proteomes" id="UP000092876">
    <property type="component" value="Unassembled WGS sequence"/>
</dbReference>
<keyword evidence="3" id="KW-0548">Nucleotidyltransferase</keyword>
<keyword evidence="3" id="KW-0695">RNA-directed DNA polymerase</keyword>
<sequence>MSSNIPLWYRNRGYLHFDLPISLKKARNLVTNSDLVAKHAFFPLINYAVESKKISKDKKTRKIDIAVKERPIAYSAHVDSHIYAYYTEILSRKYESRLKQLGLSECILAFRGLGKSNIDFAFEAFEQIKDMGECSAVALDFSKFFDTLDHSILKQSWAGLLSKDKLPPDHFNVFKSITKFAQVNKVDLYNEFGISPNNPKNGRNRICTAKEFRDIVRTKKLIKPNKNSFGIPQGSPISALLSNIYMLEFDAEMKRYVDIHGGKYYRYCDDMLFIVPTPLKVRVAGYAQDRIKSLKVTINPKKTELRTFKYKNGSLTSEQMLQYLGFMFDGENVYIRSSSLARYSEKMKRGIRLAKRTMDKYNSVRITKGLPEKKLYKRKLYSRYTHLGGRNFVTYGLRAAKTMQSKTIKRQLKPLWRRFHEEIEREI</sequence>
<dbReference type="PANTHER" id="PTHR34047:SF8">
    <property type="entry name" value="PROTEIN YKFC"/>
    <property type="match status" value="1"/>
</dbReference>
<dbReference type="PANTHER" id="PTHR34047">
    <property type="entry name" value="NUCLEAR INTRON MATURASE 1, MITOCHONDRIAL-RELATED"/>
    <property type="match status" value="1"/>
</dbReference>
<dbReference type="RefSeq" id="WP_065680068.1">
    <property type="nucleotide sequence ID" value="NZ_AP025461.1"/>
</dbReference>
<evidence type="ECO:0000259" key="2">
    <source>
        <dbReference type="PROSITE" id="PS50878"/>
    </source>
</evidence>
<dbReference type="SUPFAM" id="SSF56672">
    <property type="entry name" value="DNA/RNA polymerases"/>
    <property type="match status" value="1"/>
</dbReference>
<organism evidence="3 4">
    <name type="scientific">Vibrio atlanticus</name>
    <dbReference type="NCBI Taxonomy" id="693153"/>
    <lineage>
        <taxon>Bacteria</taxon>
        <taxon>Pseudomonadati</taxon>
        <taxon>Pseudomonadota</taxon>
        <taxon>Gammaproteobacteria</taxon>
        <taxon>Vibrionales</taxon>
        <taxon>Vibrionaceae</taxon>
        <taxon>Vibrio</taxon>
    </lineage>
</organism>
<dbReference type="EMBL" id="FLQP01000061">
    <property type="protein sequence ID" value="SBS67502.1"/>
    <property type="molecule type" value="Genomic_DNA"/>
</dbReference>
<dbReference type="NCBIfam" id="NF041746">
    <property type="entry name" value="Drt2"/>
    <property type="match status" value="1"/>
</dbReference>
<comment type="similarity">
    <text evidence="1">Belongs to the bacterial reverse transcriptase family.</text>
</comment>
<protein>
    <submittedName>
        <fullName evidence="3">Reverse transcriptase (RNA-dependent DNA polymerase)</fullName>
    </submittedName>
</protein>
<gene>
    <name evidence="3" type="ORF">VAT7223_03755</name>
</gene>
<reference evidence="4" key="1">
    <citation type="submission" date="2016-06" db="EMBL/GenBank/DDBJ databases">
        <authorList>
            <person name="Rodrigo-Torres Lidia"/>
            <person name="Arahal R.David."/>
        </authorList>
    </citation>
    <scope>NUCLEOTIDE SEQUENCE [LARGE SCALE GENOMIC DNA]</scope>
    <source>
        <strain evidence="4">CECT 7223</strain>
    </source>
</reference>
<accession>A0A1C3J1G0</accession>
<keyword evidence="3" id="KW-0808">Transferase</keyword>